<reference evidence="2 3" key="1">
    <citation type="submission" date="2022-06" db="EMBL/GenBank/DDBJ databases">
        <authorList>
            <person name="Jeon C.O."/>
        </authorList>
    </citation>
    <scope>NUCLEOTIDE SEQUENCE [LARGE SCALE GENOMIC DNA]</scope>
    <source>
        <strain evidence="2 3">KCTC 13943</strain>
    </source>
</reference>
<proteinExistence type="predicted"/>
<dbReference type="EMBL" id="JAMQCR010000001">
    <property type="protein sequence ID" value="MCM2533974.1"/>
    <property type="molecule type" value="Genomic_DNA"/>
</dbReference>
<dbReference type="PROSITE" id="PS51782">
    <property type="entry name" value="LYSM"/>
    <property type="match status" value="1"/>
</dbReference>
<evidence type="ECO:0000259" key="1">
    <source>
        <dbReference type="PROSITE" id="PS51782"/>
    </source>
</evidence>
<evidence type="ECO:0000313" key="2">
    <source>
        <dbReference type="EMBL" id="MCM2533974.1"/>
    </source>
</evidence>
<feature type="domain" description="LysM" evidence="1">
    <location>
        <begin position="2"/>
        <end position="46"/>
    </location>
</feature>
<dbReference type="Pfam" id="PF01476">
    <property type="entry name" value="LysM"/>
    <property type="match status" value="1"/>
</dbReference>
<evidence type="ECO:0000313" key="3">
    <source>
        <dbReference type="Proteomes" id="UP001523262"/>
    </source>
</evidence>
<dbReference type="SMART" id="SM00257">
    <property type="entry name" value="LysM"/>
    <property type="match status" value="1"/>
</dbReference>
<comment type="caution">
    <text evidence="2">The sequence shown here is derived from an EMBL/GenBank/DDBJ whole genome shotgun (WGS) entry which is preliminary data.</text>
</comment>
<dbReference type="Proteomes" id="UP001523262">
    <property type="component" value="Unassembled WGS sequence"/>
</dbReference>
<dbReference type="InterPro" id="IPR018392">
    <property type="entry name" value="LysM"/>
</dbReference>
<dbReference type="InterPro" id="IPR036779">
    <property type="entry name" value="LysM_dom_sf"/>
</dbReference>
<keyword evidence="3" id="KW-1185">Reference proteome</keyword>
<name>A0ABT0WD65_9BACI</name>
<dbReference type="CDD" id="cd00118">
    <property type="entry name" value="LysM"/>
    <property type="match status" value="1"/>
</dbReference>
<sequence length="114" mass="12871">MLSYVLQPGDNLWTLAQRYHTSVEEIIAANPTLAPYNLFVGQIISIPIARQHMPITTQPPLHSAPSTKCGPGCVTQAELKLKSFMRVLWEEHIAWTRMAIISITFKLPDIDFCH</sequence>
<accession>A0ABT0WD65</accession>
<gene>
    <name evidence="2" type="ORF">NDK43_18395</name>
</gene>
<dbReference type="SUPFAM" id="SSF54106">
    <property type="entry name" value="LysM domain"/>
    <property type="match status" value="1"/>
</dbReference>
<protein>
    <submittedName>
        <fullName evidence="2">LysM peptidoglycan-binding domain-containing protein</fullName>
    </submittedName>
</protein>
<organism evidence="2 3">
    <name type="scientific">Neobacillus pocheonensis</name>
    <dbReference type="NCBI Taxonomy" id="363869"/>
    <lineage>
        <taxon>Bacteria</taxon>
        <taxon>Bacillati</taxon>
        <taxon>Bacillota</taxon>
        <taxon>Bacilli</taxon>
        <taxon>Bacillales</taxon>
        <taxon>Bacillaceae</taxon>
        <taxon>Neobacillus</taxon>
    </lineage>
</organism>
<dbReference type="Gene3D" id="3.10.350.10">
    <property type="entry name" value="LysM domain"/>
    <property type="match status" value="1"/>
</dbReference>